<keyword evidence="7" id="KW-0915">Sodium</keyword>
<keyword evidence="8 12" id="KW-0406">Ion transport</keyword>
<evidence type="ECO:0000256" key="12">
    <source>
        <dbReference type="RuleBase" id="RU000679"/>
    </source>
</evidence>
<keyword evidence="11 12" id="KW-0407">Ion channel</keyword>
<evidence type="ECO:0000313" key="15">
    <source>
        <dbReference type="Proteomes" id="UP001642520"/>
    </source>
</evidence>
<evidence type="ECO:0000256" key="6">
    <source>
        <dbReference type="ARBA" id="ARBA00022989"/>
    </source>
</evidence>
<dbReference type="EMBL" id="CAXAJV020001289">
    <property type="protein sequence ID" value="CAL7939244.1"/>
    <property type="molecule type" value="Genomic_DNA"/>
</dbReference>
<dbReference type="PANTHER" id="PTHR11690:SF240">
    <property type="entry name" value="PICKPOCKET 25-RELATED"/>
    <property type="match status" value="1"/>
</dbReference>
<evidence type="ECO:0000256" key="13">
    <source>
        <dbReference type="SAM" id="Phobius"/>
    </source>
</evidence>
<evidence type="ECO:0000256" key="5">
    <source>
        <dbReference type="ARBA" id="ARBA00022692"/>
    </source>
</evidence>
<accession>A0ABP1NE28</accession>
<proteinExistence type="inferred from homology"/>
<keyword evidence="15" id="KW-1185">Reference proteome</keyword>
<feature type="transmembrane region" description="Helical" evidence="13">
    <location>
        <begin position="470"/>
        <end position="494"/>
    </location>
</feature>
<keyword evidence="9 13" id="KW-0472">Membrane</keyword>
<name>A0ABP1NE28_XYLVO</name>
<keyword evidence="3 12" id="KW-0813">Transport</keyword>
<sequence length="512" mass="59241">MSKRTVHPSALETGVPKEGNFFYEHEILSDLRSRWRTTIKEKESVPSDLPNQIGMPTINPKSNAGKYFVMFASSSTIHGLNHVVAPNKHPIEKFLAVLCILGALLLLIFLSFLFWDRYQNNATVIVVRNDREQFKMSKPALFICPVPAIELNKIPEVFKRHNIEHTPETERFFVYLANVTYENMLEAPVFDKVPASKWLEILYDLRKNVSSNLLDEDDPFRNWVATERGFCFVFRSVFAEYFTINYWKSNNLTVTPSLEKLSYYEHDIAINADTFKVENLAMMAVVDPTEFVTYDIPKRTWMTPGVMQEAVMSISQITSNPDIKELSVHQRNCKFLNEGGLKMVPIYSKNVCVTECRMKIIQDHCNCRPHFTKPIEGVNTCNAAQLRCIGRIIDRLFLYELVPSFCGCVPKCGVITYQIMDYKITDLRRDSFVQSSIMTLHIEFPQVFYRRELLYSFTDFLTSVGGAAGLFLGASLLSFVEVFYYATLRLYFFVKETKQKQREKRDRINVDQ</sequence>
<comment type="similarity">
    <text evidence="2 12">Belongs to the amiloride-sensitive sodium channel (TC 1.A.6) family.</text>
</comment>
<evidence type="ECO:0000256" key="4">
    <source>
        <dbReference type="ARBA" id="ARBA00022461"/>
    </source>
</evidence>
<protein>
    <submittedName>
        <fullName evidence="14">Uncharacterized protein</fullName>
    </submittedName>
</protein>
<keyword evidence="4 12" id="KW-0894">Sodium channel</keyword>
<evidence type="ECO:0000256" key="1">
    <source>
        <dbReference type="ARBA" id="ARBA00004141"/>
    </source>
</evidence>
<keyword evidence="6 13" id="KW-1133">Transmembrane helix</keyword>
<evidence type="ECO:0000256" key="3">
    <source>
        <dbReference type="ARBA" id="ARBA00022448"/>
    </source>
</evidence>
<dbReference type="Pfam" id="PF00858">
    <property type="entry name" value="ASC"/>
    <property type="match status" value="1"/>
</dbReference>
<keyword evidence="5 12" id="KW-0812">Transmembrane</keyword>
<comment type="caution">
    <text evidence="14">The sequence shown here is derived from an EMBL/GenBank/DDBJ whole genome shotgun (WGS) entry which is preliminary data.</text>
</comment>
<feature type="transmembrane region" description="Helical" evidence="13">
    <location>
        <begin position="94"/>
        <end position="115"/>
    </location>
</feature>
<evidence type="ECO:0000256" key="7">
    <source>
        <dbReference type="ARBA" id="ARBA00023053"/>
    </source>
</evidence>
<comment type="subcellular location">
    <subcellularLocation>
        <location evidence="1">Membrane</location>
        <topology evidence="1">Multi-pass membrane protein</topology>
    </subcellularLocation>
</comment>
<evidence type="ECO:0000256" key="9">
    <source>
        <dbReference type="ARBA" id="ARBA00023136"/>
    </source>
</evidence>
<organism evidence="14 15">
    <name type="scientific">Xylocopa violacea</name>
    <name type="common">Violet carpenter bee</name>
    <name type="synonym">Apis violacea</name>
    <dbReference type="NCBI Taxonomy" id="135666"/>
    <lineage>
        <taxon>Eukaryota</taxon>
        <taxon>Metazoa</taxon>
        <taxon>Ecdysozoa</taxon>
        <taxon>Arthropoda</taxon>
        <taxon>Hexapoda</taxon>
        <taxon>Insecta</taxon>
        <taxon>Pterygota</taxon>
        <taxon>Neoptera</taxon>
        <taxon>Endopterygota</taxon>
        <taxon>Hymenoptera</taxon>
        <taxon>Apocrita</taxon>
        <taxon>Aculeata</taxon>
        <taxon>Apoidea</taxon>
        <taxon>Anthophila</taxon>
        <taxon>Apidae</taxon>
        <taxon>Xylocopa</taxon>
        <taxon>Xylocopa</taxon>
    </lineage>
</organism>
<evidence type="ECO:0000256" key="10">
    <source>
        <dbReference type="ARBA" id="ARBA00023201"/>
    </source>
</evidence>
<keyword evidence="10 12" id="KW-0739">Sodium transport</keyword>
<dbReference type="Proteomes" id="UP001642520">
    <property type="component" value="Unassembled WGS sequence"/>
</dbReference>
<dbReference type="InterPro" id="IPR001873">
    <property type="entry name" value="ENaC"/>
</dbReference>
<gene>
    <name evidence="14" type="ORF">XYLVIOL_LOCUS3759</name>
</gene>
<evidence type="ECO:0000256" key="11">
    <source>
        <dbReference type="ARBA" id="ARBA00023303"/>
    </source>
</evidence>
<dbReference type="PANTHER" id="PTHR11690">
    <property type="entry name" value="AMILORIDE-SENSITIVE SODIUM CHANNEL-RELATED"/>
    <property type="match status" value="1"/>
</dbReference>
<evidence type="ECO:0000256" key="8">
    <source>
        <dbReference type="ARBA" id="ARBA00023065"/>
    </source>
</evidence>
<reference evidence="14 15" key="1">
    <citation type="submission" date="2024-08" db="EMBL/GenBank/DDBJ databases">
        <authorList>
            <person name="Will J Nash"/>
            <person name="Angela Man"/>
            <person name="Seanna McTaggart"/>
            <person name="Kendall Baker"/>
            <person name="Tom Barker"/>
            <person name="Leah Catchpole"/>
            <person name="Alex Durrant"/>
            <person name="Karim Gharbi"/>
            <person name="Naomi Irish"/>
            <person name="Gemy Kaithakottil"/>
            <person name="Debby Ku"/>
            <person name="Aaliyah Providence"/>
            <person name="Felix Shaw"/>
            <person name="David Swarbreck"/>
            <person name="Chris Watkins"/>
            <person name="Ann M. McCartney"/>
            <person name="Giulio Formenti"/>
            <person name="Alice Mouton"/>
            <person name="Noel Vella"/>
            <person name="Bjorn M von Reumont"/>
            <person name="Adriana Vella"/>
            <person name="Wilfried Haerty"/>
        </authorList>
    </citation>
    <scope>NUCLEOTIDE SEQUENCE [LARGE SCALE GENOMIC DNA]</scope>
</reference>
<dbReference type="Gene3D" id="1.10.287.820">
    <property type="entry name" value="Acid-sensing ion channel domain"/>
    <property type="match status" value="1"/>
</dbReference>
<dbReference type="Gene3D" id="1.10.287.770">
    <property type="entry name" value="YojJ-like"/>
    <property type="match status" value="1"/>
</dbReference>
<evidence type="ECO:0000256" key="2">
    <source>
        <dbReference type="ARBA" id="ARBA00007193"/>
    </source>
</evidence>
<evidence type="ECO:0000313" key="14">
    <source>
        <dbReference type="EMBL" id="CAL7939244.1"/>
    </source>
</evidence>